<evidence type="ECO:0000313" key="1">
    <source>
        <dbReference type="EMBL" id="GFH07894.1"/>
    </source>
</evidence>
<sequence>MELLKDGQLESFMVVAQRQIKMLEERCKVLVDKGWRD</sequence>
<proteinExistence type="predicted"/>
<keyword evidence="2" id="KW-1185">Reference proteome</keyword>
<evidence type="ECO:0000313" key="2">
    <source>
        <dbReference type="Proteomes" id="UP000485058"/>
    </source>
</evidence>
<comment type="caution">
    <text evidence="1">The sequence shown here is derived from an EMBL/GenBank/DDBJ whole genome shotgun (WGS) entry which is preliminary data.</text>
</comment>
<feature type="non-terminal residue" evidence="1">
    <location>
        <position position="1"/>
    </location>
</feature>
<dbReference type="AlphaFoldDB" id="A0A699YM38"/>
<gene>
    <name evidence="1" type="ORF">HaLaN_02768</name>
</gene>
<accession>A0A699YM38</accession>
<protein>
    <submittedName>
        <fullName evidence="1">Uncharacterized protein</fullName>
    </submittedName>
</protein>
<name>A0A699YM38_HAELA</name>
<organism evidence="1 2">
    <name type="scientific">Haematococcus lacustris</name>
    <name type="common">Green alga</name>
    <name type="synonym">Haematococcus pluvialis</name>
    <dbReference type="NCBI Taxonomy" id="44745"/>
    <lineage>
        <taxon>Eukaryota</taxon>
        <taxon>Viridiplantae</taxon>
        <taxon>Chlorophyta</taxon>
        <taxon>core chlorophytes</taxon>
        <taxon>Chlorophyceae</taxon>
        <taxon>CS clade</taxon>
        <taxon>Chlamydomonadales</taxon>
        <taxon>Haematococcaceae</taxon>
        <taxon>Haematococcus</taxon>
    </lineage>
</organism>
<dbReference type="Proteomes" id="UP000485058">
    <property type="component" value="Unassembled WGS sequence"/>
</dbReference>
<reference evidence="1 2" key="1">
    <citation type="submission" date="2020-02" db="EMBL/GenBank/DDBJ databases">
        <title>Draft genome sequence of Haematococcus lacustris strain NIES-144.</title>
        <authorList>
            <person name="Morimoto D."/>
            <person name="Nakagawa S."/>
            <person name="Yoshida T."/>
            <person name="Sawayama S."/>
        </authorList>
    </citation>
    <scope>NUCLEOTIDE SEQUENCE [LARGE SCALE GENOMIC DNA]</scope>
    <source>
        <strain evidence="1 2">NIES-144</strain>
    </source>
</reference>
<dbReference type="EMBL" id="BLLF01000123">
    <property type="protein sequence ID" value="GFH07894.1"/>
    <property type="molecule type" value="Genomic_DNA"/>
</dbReference>